<dbReference type="PANTHER" id="PTHR39136">
    <property type="entry name" value="ALTERED INHERITANCE OF MITOCHONDRIA PROTEIN 11"/>
    <property type="match status" value="1"/>
</dbReference>
<organism evidence="8 9">
    <name type="scientific">Lodderomyces beijingensis</name>
    <dbReference type="NCBI Taxonomy" id="1775926"/>
    <lineage>
        <taxon>Eukaryota</taxon>
        <taxon>Fungi</taxon>
        <taxon>Dikarya</taxon>
        <taxon>Ascomycota</taxon>
        <taxon>Saccharomycotina</taxon>
        <taxon>Pichiomycetes</taxon>
        <taxon>Debaryomycetaceae</taxon>
        <taxon>Candida/Lodderomyces clade</taxon>
        <taxon>Lodderomyces</taxon>
    </lineage>
</organism>
<sequence>MSEVVSSEPHGVLRKLNFALADASPEYIERRKLQMAKFFTFAALSIFSTRFIHKQTIARQYIPTLFQQNHQPPTSYNFTTDAAVAVGAGTLACGALSGMMVFGVAWILDVSTFKEFGYRMKHMMGGDIKEQELSQMEVDEETRMVQDGLNDILEGKYDVEDEREQRK</sequence>
<keyword evidence="6 7" id="KW-0472">Membrane</keyword>
<dbReference type="GeneID" id="92211130"/>
<feature type="transmembrane region" description="Helical" evidence="7">
    <location>
        <begin position="82"/>
        <end position="108"/>
    </location>
</feature>
<evidence type="ECO:0000256" key="4">
    <source>
        <dbReference type="ARBA" id="ARBA00022692"/>
    </source>
</evidence>
<dbReference type="InterPro" id="IPR038814">
    <property type="entry name" value="AIM11"/>
</dbReference>
<evidence type="ECO:0000313" key="8">
    <source>
        <dbReference type="EMBL" id="CAK9442191.1"/>
    </source>
</evidence>
<evidence type="ECO:0000256" key="5">
    <source>
        <dbReference type="ARBA" id="ARBA00022989"/>
    </source>
</evidence>
<reference evidence="8 9" key="1">
    <citation type="submission" date="2024-03" db="EMBL/GenBank/DDBJ databases">
        <authorList>
            <person name="Brejova B."/>
        </authorList>
    </citation>
    <scope>NUCLEOTIDE SEQUENCE [LARGE SCALE GENOMIC DNA]</scope>
    <source>
        <strain evidence="8 9">CBS 14171</strain>
    </source>
</reference>
<dbReference type="Proteomes" id="UP001497383">
    <property type="component" value="Chromosome 8"/>
</dbReference>
<evidence type="ECO:0000256" key="6">
    <source>
        <dbReference type="ARBA" id="ARBA00023136"/>
    </source>
</evidence>
<evidence type="ECO:0000256" key="1">
    <source>
        <dbReference type="ARBA" id="ARBA00004141"/>
    </source>
</evidence>
<keyword evidence="5 7" id="KW-1133">Transmembrane helix</keyword>
<evidence type="ECO:0000256" key="7">
    <source>
        <dbReference type="RuleBase" id="RU367098"/>
    </source>
</evidence>
<keyword evidence="9" id="KW-1185">Reference proteome</keyword>
<gene>
    <name evidence="7" type="primary">AIM11</name>
    <name evidence="8" type="ORF">LODBEIA_P59340</name>
</gene>
<dbReference type="PANTHER" id="PTHR39136:SF1">
    <property type="entry name" value="ALTERED INHERITANCE OF MITOCHONDRIA PROTEIN 11"/>
    <property type="match status" value="1"/>
</dbReference>
<comment type="subcellular location">
    <subcellularLocation>
        <location evidence="1 7">Membrane</location>
        <topology evidence="1 7">Multi-pass membrane protein</topology>
    </subcellularLocation>
</comment>
<keyword evidence="4 7" id="KW-0812">Transmembrane</keyword>
<evidence type="ECO:0000313" key="9">
    <source>
        <dbReference type="Proteomes" id="UP001497383"/>
    </source>
</evidence>
<protein>
    <recommendedName>
        <fullName evidence="3 7">Altered inheritance of mitochondria protein 11</fullName>
    </recommendedName>
</protein>
<evidence type="ECO:0000256" key="2">
    <source>
        <dbReference type="ARBA" id="ARBA00008938"/>
    </source>
</evidence>
<evidence type="ECO:0000256" key="3">
    <source>
        <dbReference type="ARBA" id="ARBA00021144"/>
    </source>
</evidence>
<name>A0ABP0ZU99_9ASCO</name>
<proteinExistence type="inferred from homology"/>
<comment type="similarity">
    <text evidence="2 7">Belongs to the AIM11 family.</text>
</comment>
<dbReference type="EMBL" id="OZ022412">
    <property type="protein sequence ID" value="CAK9442191.1"/>
    <property type="molecule type" value="Genomic_DNA"/>
</dbReference>
<dbReference type="RefSeq" id="XP_066832872.1">
    <property type="nucleotide sequence ID" value="XM_066976321.1"/>
</dbReference>
<accession>A0ABP0ZU99</accession>